<dbReference type="EMBL" id="AP023189">
    <property type="protein sequence ID" value="BCG27869.1"/>
    <property type="molecule type" value="Genomic_DNA"/>
</dbReference>
<evidence type="ECO:0000256" key="1">
    <source>
        <dbReference type="SAM" id="SignalP"/>
    </source>
</evidence>
<dbReference type="PROSITE" id="PS51208">
    <property type="entry name" value="AUTOTRANSPORTER"/>
    <property type="match status" value="1"/>
</dbReference>
<sequence length="967" mass="98260">MNRTLSPLARCVALALTGFSSLAGAATVNVDTATTTGQVLTGETTLQVGSAGSITTSGKSVELKNATSGAGVIVDNRGLIKSTGDRGLDSSGSNPSRTYQIINREGATIDASKQAIRISGDLAGTHVTIDNAGTVISQTDRAIMLKDLKTNVQIDITNRATGLIRGVKEDAMRVGNNATITNYGTISSGDMTSADAKFDGIDFDASTGGKVENHGTISGGRHGITTDAGAELVNYAGGVIIGRNGSGFGSDGNGRVTNYGRITGAYNGLVPDGDGDGVDIDGEGWIDNHGIIEGTGAGGFKDGSANTSEGIAMGGGTILNHAGATISGAANAILIDDSATGGAPYATHLENFGQILGLGGDAVRIIGDKNDTVINGGLISSTGGVALDLGGGADSLTLRSDSQFIGRVDGGAGRDVLTLDDVGGGSFGNSAHFEWLQVSAGRWTLDTDDFSEGGEVLAGAELVNLGRIGGTLGIASGATYAGGGHVDNLDLAAGSTLAFAVAADGSHSPLQADGHVALDGARLEVRASAGTYPNTRHYQVIQAADGVSGRFASVTSNFAFLTPTLRYEADSVELDLTRNDVAFADVADSGNGAKVAGSISAQGSPQLYNALVTSSSIEARDALNQLAAPSNASLAGSTLGSTSQVSGAMLGALQSFSGGLGGNLQSSLNVEDGPLLAATGVPADARNLNDPSARGRLWVQALGSHGNLDGSQGGHDLDSDTRGAVVGADWAMGSDWRLGVLGGYSRTDLEAGSGFEGDVDSLHLGVYGLRQDGPLALRLGAAYSRHDGDSKREVAFGGFTDHLRGRYDAESFQAFTEVGYAMGSGNIQAEPFAGVGYQYYARDGYDEKGGAAALHVDDQDQGNLTSTFGVRIARLDTLDNGMAFTPRLSVAWRHVYGTVDSSTRQSFLSGGSAFSVEGSALDRNSLLLDAGFDIGLSSTQSIGLGYSGELGGNAQNHAIVAQWQMGF</sequence>
<protein>
    <recommendedName>
        <fullName evidence="2">Autotransporter domain-containing protein</fullName>
    </recommendedName>
</protein>
<evidence type="ECO:0000313" key="4">
    <source>
        <dbReference type="EMBL" id="GJN52472.1"/>
    </source>
</evidence>
<dbReference type="Proteomes" id="UP000509383">
    <property type="component" value="Chromosome"/>
</dbReference>
<evidence type="ECO:0000313" key="3">
    <source>
        <dbReference type="EMBL" id="BCG27869.1"/>
    </source>
</evidence>
<feature type="signal peptide" evidence="1">
    <location>
        <begin position="1"/>
        <end position="25"/>
    </location>
</feature>
<keyword evidence="6" id="KW-1185">Reference proteome</keyword>
<gene>
    <name evidence="3" type="ORF">TUM18999_60600</name>
    <name evidence="4" type="ORF">TUM20286_22240</name>
</gene>
<name>A0A6J4EEU0_9PSED</name>
<keyword evidence="1" id="KW-0732">Signal</keyword>
<evidence type="ECO:0000259" key="2">
    <source>
        <dbReference type="PROSITE" id="PS51208"/>
    </source>
</evidence>
<dbReference type="Gene3D" id="2.40.128.130">
    <property type="entry name" value="Autotransporter beta-domain"/>
    <property type="match status" value="1"/>
</dbReference>
<dbReference type="SMART" id="SM00869">
    <property type="entry name" value="Autotransporter"/>
    <property type="match status" value="1"/>
</dbReference>
<evidence type="ECO:0000313" key="5">
    <source>
        <dbReference type="Proteomes" id="UP000509383"/>
    </source>
</evidence>
<dbReference type="KEGG" id="ptw:TUM18999_60600"/>
<evidence type="ECO:0000313" key="6">
    <source>
        <dbReference type="Proteomes" id="UP001054892"/>
    </source>
</evidence>
<dbReference type="EMBL" id="BQKM01000004">
    <property type="protein sequence ID" value="GJN52472.1"/>
    <property type="molecule type" value="Genomic_DNA"/>
</dbReference>
<dbReference type="RefSeq" id="WP_173178181.1">
    <property type="nucleotide sequence ID" value="NZ_AP023189.1"/>
</dbReference>
<dbReference type="NCBIfam" id="TIGR01414">
    <property type="entry name" value="autotrans_barl"/>
    <property type="match status" value="1"/>
</dbReference>
<feature type="chain" id="PRO_5026677115" description="Autotransporter domain-containing protein" evidence="1">
    <location>
        <begin position="26"/>
        <end position="967"/>
    </location>
</feature>
<dbReference type="SUPFAM" id="SSF103515">
    <property type="entry name" value="Autotransporter"/>
    <property type="match status" value="1"/>
</dbReference>
<dbReference type="Proteomes" id="UP001054892">
    <property type="component" value="Unassembled WGS sequence"/>
</dbReference>
<dbReference type="InterPro" id="IPR006315">
    <property type="entry name" value="OM_autotransptr_brl_dom"/>
</dbReference>
<dbReference type="InterPro" id="IPR036709">
    <property type="entry name" value="Autotransporte_beta_dom_sf"/>
</dbReference>
<dbReference type="GO" id="GO:0019867">
    <property type="term" value="C:outer membrane"/>
    <property type="evidence" value="ECO:0007669"/>
    <property type="project" value="InterPro"/>
</dbReference>
<dbReference type="Pfam" id="PF03797">
    <property type="entry name" value="Autotransporter"/>
    <property type="match status" value="1"/>
</dbReference>
<feature type="domain" description="Autotransporter" evidence="2">
    <location>
        <begin position="690"/>
        <end position="967"/>
    </location>
</feature>
<organism evidence="3 5">
    <name type="scientific">Pseudomonas tohonis</name>
    <dbReference type="NCBI Taxonomy" id="2725477"/>
    <lineage>
        <taxon>Bacteria</taxon>
        <taxon>Pseudomonadati</taxon>
        <taxon>Pseudomonadota</taxon>
        <taxon>Gammaproteobacteria</taxon>
        <taxon>Pseudomonadales</taxon>
        <taxon>Pseudomonadaceae</taxon>
        <taxon>Pseudomonas</taxon>
    </lineage>
</organism>
<reference evidence="3 5" key="1">
    <citation type="submission" date="2020-05" db="EMBL/GenBank/DDBJ databases">
        <title>Characterization of novel class B3 metallo-beta-lactamase from novel Pseudomonas species.</title>
        <authorList>
            <person name="Yamada K."/>
            <person name="Aoki K."/>
            <person name="Ishii Y."/>
        </authorList>
    </citation>
    <scope>NUCLEOTIDE SEQUENCE [LARGE SCALE GENOMIC DNA]</scope>
    <source>
        <strain evidence="3 5">TUM18999</strain>
        <strain evidence="4 6">TUM20286</strain>
    </source>
</reference>
<proteinExistence type="predicted"/>
<dbReference type="InterPro" id="IPR005546">
    <property type="entry name" value="Autotransporte_beta"/>
</dbReference>
<dbReference type="AlphaFoldDB" id="A0A6J4EEU0"/>
<accession>A0A6J4EEU0</accession>